<dbReference type="InterPro" id="IPR018042">
    <property type="entry name" value="Aspartate_kinase_CS"/>
</dbReference>
<keyword evidence="12" id="KW-0457">Lysine biosynthesis</keyword>
<dbReference type="GO" id="GO:0004072">
    <property type="term" value="F:aspartate kinase activity"/>
    <property type="evidence" value="ECO:0007669"/>
    <property type="project" value="UniProtKB-EC"/>
</dbReference>
<evidence type="ECO:0000256" key="11">
    <source>
        <dbReference type="ARBA" id="ARBA00022840"/>
    </source>
</evidence>
<keyword evidence="18" id="KW-1185">Reference proteome</keyword>
<evidence type="ECO:0000256" key="12">
    <source>
        <dbReference type="ARBA" id="ARBA00023154"/>
    </source>
</evidence>
<evidence type="ECO:0000256" key="15">
    <source>
        <dbReference type="RuleBase" id="RU004249"/>
    </source>
</evidence>
<keyword evidence="11" id="KW-0067">ATP-binding</keyword>
<evidence type="ECO:0000256" key="10">
    <source>
        <dbReference type="ARBA" id="ARBA00022777"/>
    </source>
</evidence>
<evidence type="ECO:0000256" key="9">
    <source>
        <dbReference type="ARBA" id="ARBA00022741"/>
    </source>
</evidence>
<dbReference type="Pfam" id="PF22468">
    <property type="entry name" value="ACT_9"/>
    <property type="match status" value="1"/>
</dbReference>
<dbReference type="NCBIfam" id="NF005155">
    <property type="entry name" value="PRK06635.1-4"/>
    <property type="match status" value="1"/>
</dbReference>
<evidence type="ECO:0000256" key="13">
    <source>
        <dbReference type="ARBA" id="ARBA00047872"/>
    </source>
</evidence>
<comment type="similarity">
    <text evidence="4 14">Belongs to the aspartokinase family.</text>
</comment>
<keyword evidence="9" id="KW-0547">Nucleotide-binding</keyword>
<reference evidence="17" key="1">
    <citation type="submission" date="2022-12" db="EMBL/GenBank/DDBJ databases">
        <title>Bacterial isolates from different developmental stages of Nematostella vectensis.</title>
        <authorList>
            <person name="Fraune S."/>
        </authorList>
    </citation>
    <scope>NUCLEOTIDE SEQUENCE</scope>
    <source>
        <strain evidence="17">G21632-S1</strain>
    </source>
</reference>
<evidence type="ECO:0000256" key="6">
    <source>
        <dbReference type="ARBA" id="ARBA00016273"/>
    </source>
</evidence>
<dbReference type="InterPro" id="IPR001341">
    <property type="entry name" value="Asp_kinase"/>
</dbReference>
<dbReference type="InterPro" id="IPR054352">
    <property type="entry name" value="ACT_Aspartokinase"/>
</dbReference>
<dbReference type="EC" id="2.7.2.4" evidence="5 14"/>
<dbReference type="PANTHER" id="PTHR21499:SF3">
    <property type="entry name" value="ASPARTOKINASE"/>
    <property type="match status" value="1"/>
</dbReference>
<comment type="pathway">
    <text evidence="2 15">Amino-acid biosynthesis; L-methionine biosynthesis via de novo pathway; L-homoserine from L-aspartate: step 1/3.</text>
</comment>
<evidence type="ECO:0000256" key="8">
    <source>
        <dbReference type="ARBA" id="ARBA00022679"/>
    </source>
</evidence>
<keyword evidence="10 14" id="KW-0418">Kinase</keyword>
<proteinExistence type="inferred from homology"/>
<dbReference type="CDD" id="cd04261">
    <property type="entry name" value="AAK_AKii-LysC-BS"/>
    <property type="match status" value="1"/>
</dbReference>
<dbReference type="InterPro" id="IPR001048">
    <property type="entry name" value="Asp/Glu/Uridylate_kinase"/>
</dbReference>
<name>A0ABT4LSZ7_9PROT</name>
<dbReference type="InterPro" id="IPR002912">
    <property type="entry name" value="ACT_dom"/>
</dbReference>
<dbReference type="NCBIfam" id="NF005154">
    <property type="entry name" value="PRK06635.1-2"/>
    <property type="match status" value="1"/>
</dbReference>
<dbReference type="SUPFAM" id="SSF53633">
    <property type="entry name" value="Carbamate kinase-like"/>
    <property type="match status" value="1"/>
</dbReference>
<evidence type="ECO:0000256" key="5">
    <source>
        <dbReference type="ARBA" id="ARBA00013059"/>
    </source>
</evidence>
<dbReference type="EMBL" id="JAPWGW010000001">
    <property type="protein sequence ID" value="MCZ4297480.1"/>
    <property type="molecule type" value="Genomic_DNA"/>
</dbReference>
<dbReference type="RefSeq" id="WP_269401617.1">
    <property type="nucleotide sequence ID" value="NZ_JAPWGW010000001.1"/>
</dbReference>
<evidence type="ECO:0000256" key="3">
    <source>
        <dbReference type="ARBA" id="ARBA00005139"/>
    </source>
</evidence>
<accession>A0ABT4LSZ7</accession>
<keyword evidence="7 15" id="KW-0028">Amino-acid biosynthesis</keyword>
<dbReference type="CDD" id="cd04923">
    <property type="entry name" value="ACT_AK-LysC-DapG-like_2"/>
    <property type="match status" value="1"/>
</dbReference>
<dbReference type="InterPro" id="IPR045865">
    <property type="entry name" value="ACT-like_dom_sf"/>
</dbReference>
<sequence length="415" mass="43913">MQRTVLKFGGTSVGDLDRIAHVADLVSWRASQGEKLAVIVSAMAGETNKLVGFARGAAGDNLSGPSFDDEYDVVVSSGEQVTSGLLALALRKRGLKARSWLGWQLAMKTSSAHGKARIMGFENSGLLDAVDGGEIAVIAGFQGVTDEGRVSTLGRGGSDTSAVAVAAALGAESCDIYTDVDGVYTTDPRIVPQARRLDKISYEEMLEMASLGAKVLQTRSVELAMNHQVRVRVLSSFAQPGEDNPGTYVCSEDEIVEKQIVNGVTYSRDEAKVTLYGVEDKPGVSARIFSMLADAGVNVDMIVQANARGPERANMVFTCTSADSENAEKILLESKADIGFESLSVSRDVAKVSVIGVGMKSHTGVAGTMFDALYRKGINIDVISTSEIKISVLIDAAYTELAVRALHTAFGLDAT</sequence>
<evidence type="ECO:0000256" key="1">
    <source>
        <dbReference type="ARBA" id="ARBA00004766"/>
    </source>
</evidence>
<comment type="caution">
    <text evidence="17">The sequence shown here is derived from an EMBL/GenBank/DDBJ whole genome shotgun (WGS) entry which is preliminary data.</text>
</comment>
<evidence type="ECO:0000256" key="14">
    <source>
        <dbReference type="RuleBase" id="RU003448"/>
    </source>
</evidence>
<evidence type="ECO:0000256" key="4">
    <source>
        <dbReference type="ARBA" id="ARBA00010122"/>
    </source>
</evidence>
<comment type="catalytic activity">
    <reaction evidence="13 14">
        <text>L-aspartate + ATP = 4-phospho-L-aspartate + ADP</text>
        <dbReference type="Rhea" id="RHEA:23776"/>
        <dbReference type="ChEBI" id="CHEBI:29991"/>
        <dbReference type="ChEBI" id="CHEBI:30616"/>
        <dbReference type="ChEBI" id="CHEBI:57535"/>
        <dbReference type="ChEBI" id="CHEBI:456216"/>
        <dbReference type="EC" id="2.7.2.4"/>
    </reaction>
</comment>
<dbReference type="CDD" id="cd04913">
    <property type="entry name" value="ACT_AKii-LysC-BS-like_1"/>
    <property type="match status" value="1"/>
</dbReference>
<dbReference type="NCBIfam" id="TIGR00657">
    <property type="entry name" value="asp_kinases"/>
    <property type="match status" value="1"/>
</dbReference>
<comment type="pathway">
    <text evidence="3 15">Amino-acid biosynthesis; L-threonine biosynthesis; L-threonine from L-aspartate: step 1/5.</text>
</comment>
<dbReference type="InterPro" id="IPR041740">
    <property type="entry name" value="AKii-LysC-BS"/>
</dbReference>
<dbReference type="InterPro" id="IPR005260">
    <property type="entry name" value="Asp_kin_monofn"/>
</dbReference>
<evidence type="ECO:0000313" key="17">
    <source>
        <dbReference type="EMBL" id="MCZ4297480.1"/>
    </source>
</evidence>
<dbReference type="PROSITE" id="PS00324">
    <property type="entry name" value="ASPARTOKINASE"/>
    <property type="match status" value="1"/>
</dbReference>
<evidence type="ECO:0000313" key="18">
    <source>
        <dbReference type="Proteomes" id="UP001083770"/>
    </source>
</evidence>
<dbReference type="PIRSF" id="PIRSF000726">
    <property type="entry name" value="Asp_kin"/>
    <property type="match status" value="1"/>
</dbReference>
<dbReference type="Pfam" id="PF01842">
    <property type="entry name" value="ACT"/>
    <property type="match status" value="1"/>
</dbReference>
<evidence type="ECO:0000259" key="16">
    <source>
        <dbReference type="PROSITE" id="PS51671"/>
    </source>
</evidence>
<dbReference type="Proteomes" id="UP001083770">
    <property type="component" value="Unassembled WGS sequence"/>
</dbReference>
<protein>
    <recommendedName>
        <fullName evidence="6 14">Aspartokinase</fullName>
        <ecNumber evidence="5 14">2.7.2.4</ecNumber>
    </recommendedName>
</protein>
<dbReference type="Pfam" id="PF00696">
    <property type="entry name" value="AA_kinase"/>
    <property type="match status" value="1"/>
</dbReference>
<comment type="pathway">
    <text evidence="1 15">Amino-acid biosynthesis; L-lysine biosynthesis via DAP pathway; (S)-tetrahydrodipicolinate from L-aspartate: step 1/4.</text>
</comment>
<dbReference type="Gene3D" id="3.30.2130.10">
    <property type="entry name" value="VC0802-like"/>
    <property type="match status" value="1"/>
</dbReference>
<dbReference type="NCBIfam" id="TIGR00656">
    <property type="entry name" value="asp_kin_monofn"/>
    <property type="match status" value="1"/>
</dbReference>
<feature type="domain" description="ACT" evidence="16">
    <location>
        <begin position="273"/>
        <end position="357"/>
    </location>
</feature>
<evidence type="ECO:0000256" key="7">
    <source>
        <dbReference type="ARBA" id="ARBA00022605"/>
    </source>
</evidence>
<dbReference type="PANTHER" id="PTHR21499">
    <property type="entry name" value="ASPARTATE KINASE"/>
    <property type="match status" value="1"/>
</dbReference>
<gene>
    <name evidence="17" type="ORF">O4G74_05350</name>
</gene>
<dbReference type="PROSITE" id="PS51671">
    <property type="entry name" value="ACT"/>
    <property type="match status" value="1"/>
</dbReference>
<evidence type="ECO:0000256" key="2">
    <source>
        <dbReference type="ARBA" id="ARBA00004986"/>
    </source>
</evidence>
<dbReference type="InterPro" id="IPR036393">
    <property type="entry name" value="AceGlu_kinase-like_sf"/>
</dbReference>
<dbReference type="Gene3D" id="3.40.1160.10">
    <property type="entry name" value="Acetylglutamate kinase-like"/>
    <property type="match status" value="1"/>
</dbReference>
<organism evidence="17 18">
    <name type="scientific">Henriciella marina</name>
    <dbReference type="NCBI Taxonomy" id="453851"/>
    <lineage>
        <taxon>Bacteria</taxon>
        <taxon>Pseudomonadati</taxon>
        <taxon>Pseudomonadota</taxon>
        <taxon>Alphaproteobacteria</taxon>
        <taxon>Hyphomonadales</taxon>
        <taxon>Hyphomonadaceae</taxon>
        <taxon>Henriciella</taxon>
    </lineage>
</organism>
<dbReference type="SUPFAM" id="SSF55021">
    <property type="entry name" value="ACT-like"/>
    <property type="match status" value="2"/>
</dbReference>
<keyword evidence="8 14" id="KW-0808">Transferase</keyword>